<dbReference type="Proteomes" id="UP000436016">
    <property type="component" value="Unassembled WGS sequence"/>
</dbReference>
<protein>
    <submittedName>
        <fullName evidence="3">SDR family NAD(P)-dependent oxidoreductase</fullName>
    </submittedName>
</protein>
<comment type="similarity">
    <text evidence="1">Belongs to the short-chain dehydrogenases/reductases (SDR) family.</text>
</comment>
<dbReference type="InterPro" id="IPR036291">
    <property type="entry name" value="NAD(P)-bd_dom_sf"/>
</dbReference>
<dbReference type="PRINTS" id="PR00081">
    <property type="entry name" value="GDHRDH"/>
</dbReference>
<dbReference type="InterPro" id="IPR002347">
    <property type="entry name" value="SDR_fam"/>
</dbReference>
<comment type="caution">
    <text evidence="3">The sequence shown here is derived from an EMBL/GenBank/DDBJ whole genome shotgun (WGS) entry which is preliminary data.</text>
</comment>
<evidence type="ECO:0000313" key="3">
    <source>
        <dbReference type="EMBL" id="MXU65343.1"/>
    </source>
</evidence>
<dbReference type="GO" id="GO:0016020">
    <property type="term" value="C:membrane"/>
    <property type="evidence" value="ECO:0007669"/>
    <property type="project" value="TreeGrafter"/>
</dbReference>
<sequence>MNQNWIIIGASSAMARAFARKAASEGARLLLTGRDMADLDAMSADLRLRGAPSADTLAYDSRKRDTFGPIVDWAAAQDGAVNVALFASSMPEQADIDADPDLANGCIQDGLSGPADLLLQLAPVMEAREAGRVIGISSVAGDRGRVGNYVYGATKAGFTTFLAGFRNRMGRKGVHVMTVKPGFVDTAMTWGLDGLFLVAAPEDVAERLWAAVHKGRNVIYVPGFWFLIMLIIRHVPEPIFKKLSI</sequence>
<dbReference type="Pfam" id="PF00106">
    <property type="entry name" value="adh_short"/>
    <property type="match status" value="1"/>
</dbReference>
<dbReference type="PANTHER" id="PTHR44196">
    <property type="entry name" value="DEHYDROGENASE/REDUCTASE SDR FAMILY MEMBER 7B"/>
    <property type="match status" value="1"/>
</dbReference>
<reference evidence="3 4" key="1">
    <citation type="submission" date="2019-12" db="EMBL/GenBank/DDBJ databases">
        <title>Strain KN286 was isolated from seawater, which was collected from Caroline Seamount in the tropical western Pacific.</title>
        <authorList>
            <person name="Wang Q."/>
        </authorList>
    </citation>
    <scope>NUCLEOTIDE SEQUENCE [LARGE SCALE GENOMIC DNA]</scope>
    <source>
        <strain evidence="3 4">KN286</strain>
    </source>
</reference>
<evidence type="ECO:0000313" key="4">
    <source>
        <dbReference type="Proteomes" id="UP000436016"/>
    </source>
</evidence>
<keyword evidence="2" id="KW-0560">Oxidoreductase</keyword>
<dbReference type="GO" id="GO:0016491">
    <property type="term" value="F:oxidoreductase activity"/>
    <property type="evidence" value="ECO:0007669"/>
    <property type="project" value="UniProtKB-KW"/>
</dbReference>
<dbReference type="EMBL" id="WUWG01000003">
    <property type="protein sequence ID" value="MXU65343.1"/>
    <property type="molecule type" value="Genomic_DNA"/>
</dbReference>
<dbReference type="SUPFAM" id="SSF51735">
    <property type="entry name" value="NAD(P)-binding Rossmann-fold domains"/>
    <property type="match status" value="1"/>
</dbReference>
<dbReference type="RefSeq" id="WP_160853733.1">
    <property type="nucleotide sequence ID" value="NZ_WUWG01000003.1"/>
</dbReference>
<keyword evidence="4" id="KW-1185">Reference proteome</keyword>
<proteinExistence type="inferred from homology"/>
<evidence type="ECO:0000256" key="1">
    <source>
        <dbReference type="ARBA" id="ARBA00006484"/>
    </source>
</evidence>
<dbReference type="PANTHER" id="PTHR44196:SF1">
    <property type="entry name" value="DEHYDROGENASE_REDUCTASE SDR FAMILY MEMBER 7B"/>
    <property type="match status" value="1"/>
</dbReference>
<dbReference type="AlphaFoldDB" id="A0A6B0TWG6"/>
<gene>
    <name evidence="3" type="ORF">GSH16_07770</name>
</gene>
<organism evidence="3 4">
    <name type="scientific">Oceanomicrobium pacificus</name>
    <dbReference type="NCBI Taxonomy" id="2692916"/>
    <lineage>
        <taxon>Bacteria</taxon>
        <taxon>Pseudomonadati</taxon>
        <taxon>Pseudomonadota</taxon>
        <taxon>Alphaproteobacteria</taxon>
        <taxon>Rhodobacterales</taxon>
        <taxon>Paracoccaceae</taxon>
        <taxon>Oceanomicrobium</taxon>
    </lineage>
</organism>
<name>A0A6B0TWG6_9RHOB</name>
<accession>A0A6B0TWG6</accession>
<evidence type="ECO:0000256" key="2">
    <source>
        <dbReference type="ARBA" id="ARBA00023002"/>
    </source>
</evidence>
<dbReference type="Gene3D" id="3.40.50.720">
    <property type="entry name" value="NAD(P)-binding Rossmann-like Domain"/>
    <property type="match status" value="1"/>
</dbReference>